<accession>A0ABV1S908</accession>
<organism evidence="1 2">
    <name type="scientific">Bacillus altitudinis</name>
    <dbReference type="NCBI Taxonomy" id="293387"/>
    <lineage>
        <taxon>Bacteria</taxon>
        <taxon>Bacillati</taxon>
        <taxon>Bacillota</taxon>
        <taxon>Bacilli</taxon>
        <taxon>Bacillales</taxon>
        <taxon>Bacillaceae</taxon>
        <taxon>Bacillus</taxon>
    </lineage>
</organism>
<gene>
    <name evidence="1" type="ORF">ABQG71_17880</name>
</gene>
<dbReference type="Proteomes" id="UP001467674">
    <property type="component" value="Unassembled WGS sequence"/>
</dbReference>
<comment type="caution">
    <text evidence="1">The sequence shown here is derived from an EMBL/GenBank/DDBJ whole genome shotgun (WGS) entry which is preliminary data.</text>
</comment>
<evidence type="ECO:0000313" key="2">
    <source>
        <dbReference type="Proteomes" id="UP001467674"/>
    </source>
</evidence>
<evidence type="ECO:0000313" key="1">
    <source>
        <dbReference type="EMBL" id="MER3123035.1"/>
    </source>
</evidence>
<reference evidence="1 2" key="1">
    <citation type="submission" date="2024-06" db="EMBL/GenBank/DDBJ databases">
        <title>Construction of an artificial bacterial consortium using nitrogen cycle bacteria from Cuatro Cienegas Basin and a mangrove forest.</title>
        <authorList>
            <person name="Aguilera-Najera D."/>
            <person name="Marquez-Cianci L."/>
            <person name="Martinez-Perez E."/>
            <person name="Rosas-Barrera M."/>
            <person name="Rodriguez-Cruz U.E."/>
            <person name="Tapia-Lopez R."/>
            <person name="Eguiarte L.E."/>
            <person name="Souza-Saldivar V."/>
        </authorList>
    </citation>
    <scope>NUCLEOTIDE SEQUENCE [LARGE SCALE GENOMIC DNA]</scope>
    <source>
        <strain evidence="1 2">S14-15</strain>
    </source>
</reference>
<dbReference type="RefSeq" id="WP_171465506.1">
    <property type="nucleotide sequence ID" value="NZ_JBEOME010000012.1"/>
</dbReference>
<keyword evidence="2" id="KW-1185">Reference proteome</keyword>
<name>A0ABV1S908_BACAB</name>
<protein>
    <submittedName>
        <fullName evidence="1">Uncharacterized protein</fullName>
    </submittedName>
</protein>
<dbReference type="EMBL" id="JBEOME010000012">
    <property type="protein sequence ID" value="MER3123035.1"/>
    <property type="molecule type" value="Genomic_DNA"/>
</dbReference>
<proteinExistence type="predicted"/>
<sequence>MFAEKSTALQRHGKRYMLAGKKSSVFKAIN</sequence>